<evidence type="ECO:0000313" key="2">
    <source>
        <dbReference type="EMBL" id="MEW9500961.1"/>
    </source>
</evidence>
<protein>
    <submittedName>
        <fullName evidence="2">Uncharacterized protein</fullName>
    </submittedName>
</protein>
<keyword evidence="1" id="KW-1133">Transmembrane helix</keyword>
<keyword evidence="1" id="KW-0812">Transmembrane</keyword>
<proteinExistence type="predicted"/>
<sequence length="103" mass="12043">MKNRKAAMLLWASHVFYCLFLPVWFIFFGLSMRMFDDPKLEGNILAIVLKYVIGAYPFVVIAVIVVTWLSYQKEIWKKMILVNALPIVWIGPILLLFLFANFI</sequence>
<dbReference type="EMBL" id="JBFMIA010000002">
    <property type="protein sequence ID" value="MEW9500961.1"/>
    <property type="molecule type" value="Genomic_DNA"/>
</dbReference>
<evidence type="ECO:0000313" key="3">
    <source>
        <dbReference type="Proteomes" id="UP001556040"/>
    </source>
</evidence>
<organism evidence="2 3">
    <name type="scientific">Jeotgalibacillus marinus</name>
    <dbReference type="NCBI Taxonomy" id="86667"/>
    <lineage>
        <taxon>Bacteria</taxon>
        <taxon>Bacillati</taxon>
        <taxon>Bacillota</taxon>
        <taxon>Bacilli</taxon>
        <taxon>Bacillales</taxon>
        <taxon>Caryophanaceae</taxon>
        <taxon>Jeotgalibacillus</taxon>
    </lineage>
</organism>
<gene>
    <name evidence="2" type="ORF">AB1471_03985</name>
</gene>
<comment type="caution">
    <text evidence="2">The sequence shown here is derived from an EMBL/GenBank/DDBJ whole genome shotgun (WGS) entry which is preliminary data.</text>
</comment>
<dbReference type="Proteomes" id="UP001556040">
    <property type="component" value="Unassembled WGS sequence"/>
</dbReference>
<accession>A0ABV3Q1J0</accession>
<keyword evidence="1" id="KW-0472">Membrane</keyword>
<feature type="transmembrane region" description="Helical" evidence="1">
    <location>
        <begin position="44"/>
        <end position="68"/>
    </location>
</feature>
<reference evidence="2 3" key="1">
    <citation type="journal article" date="1979" name="Int. J. Syst. Evol. Microbiol.">
        <title>Bacillus globisporus subsp. marinus subsp. nov.</title>
        <authorList>
            <person name="Liu H."/>
        </authorList>
    </citation>
    <scope>NUCLEOTIDE SEQUENCE [LARGE SCALE GENOMIC DNA]</scope>
    <source>
        <strain evidence="2 3">DSM 1297</strain>
    </source>
</reference>
<evidence type="ECO:0000256" key="1">
    <source>
        <dbReference type="SAM" id="Phobius"/>
    </source>
</evidence>
<feature type="transmembrane region" description="Helical" evidence="1">
    <location>
        <begin position="80"/>
        <end position="100"/>
    </location>
</feature>
<keyword evidence="3" id="KW-1185">Reference proteome</keyword>
<name>A0ABV3Q1J0_9BACL</name>
<feature type="transmembrane region" description="Helical" evidence="1">
    <location>
        <begin position="7"/>
        <end position="32"/>
    </location>
</feature>
<dbReference type="RefSeq" id="WP_367778305.1">
    <property type="nucleotide sequence ID" value="NZ_JBFMIA010000002.1"/>
</dbReference>